<keyword evidence="2" id="KW-0472">Membrane</keyword>
<dbReference type="AlphaFoldDB" id="A0A511ZC99"/>
<evidence type="ECO:0000313" key="4">
    <source>
        <dbReference type="Proteomes" id="UP000321901"/>
    </source>
</evidence>
<feature type="transmembrane region" description="Helical" evidence="2">
    <location>
        <begin position="41"/>
        <end position="65"/>
    </location>
</feature>
<feature type="region of interest" description="Disordered" evidence="1">
    <location>
        <begin position="1"/>
        <end position="29"/>
    </location>
</feature>
<dbReference type="EMBL" id="BJYL01000058">
    <property type="protein sequence ID" value="GEN85077.1"/>
    <property type="molecule type" value="Genomic_DNA"/>
</dbReference>
<keyword evidence="4" id="KW-1185">Reference proteome</keyword>
<evidence type="ECO:0000256" key="1">
    <source>
        <dbReference type="SAM" id="MobiDB-lite"/>
    </source>
</evidence>
<dbReference type="OrthoDB" id="1899479at2"/>
<name>A0A511ZC99_9BACL</name>
<keyword evidence="2" id="KW-0812">Transmembrane</keyword>
<organism evidence="3 4">
    <name type="scientific">Sporosarcina luteola</name>
    <dbReference type="NCBI Taxonomy" id="582850"/>
    <lineage>
        <taxon>Bacteria</taxon>
        <taxon>Bacillati</taxon>
        <taxon>Bacillota</taxon>
        <taxon>Bacilli</taxon>
        <taxon>Bacillales</taxon>
        <taxon>Caryophanaceae</taxon>
        <taxon>Sporosarcina</taxon>
    </lineage>
</organism>
<reference evidence="3 4" key="1">
    <citation type="submission" date="2019-07" db="EMBL/GenBank/DDBJ databases">
        <title>Whole genome shotgun sequence of Sporosarcina luteola NBRC 105378.</title>
        <authorList>
            <person name="Hosoyama A."/>
            <person name="Uohara A."/>
            <person name="Ohji S."/>
            <person name="Ichikawa N."/>
        </authorList>
    </citation>
    <scope>NUCLEOTIDE SEQUENCE [LARGE SCALE GENOMIC DNA]</scope>
    <source>
        <strain evidence="3 4">NBRC 105378</strain>
    </source>
</reference>
<sequence length="319" mass="35571">MTNRVKHEMDKIEIPSELSDRSRKGVSKASVEMKKRRRLNLTGIGIAAALFLSFGAFLLLGGTYLNDAGDGQQAFIGKEGEGVVIPAIKLPKRNTADMDMIGLIVYNGKIYTQTNSQLKPEVAKTLVGEKLGVTKGNIDEWSSQKSYAEELASTISHADVYAVKGYDRDFRIMIYNERDGNTRAEFYENLNGITINSGVDLFGKLKIVDHVSSAYWRTSDEWYNSIDNFKPITDTVVLNAFLEELDYAKPMLRGPNGAVLDDLRSDGGSRELTVVLQDGSSVRLELLEGGYIVYGAMDVYFKMDEAVFSDLWSQLHIDY</sequence>
<evidence type="ECO:0000256" key="2">
    <source>
        <dbReference type="SAM" id="Phobius"/>
    </source>
</evidence>
<comment type="caution">
    <text evidence="3">The sequence shown here is derived from an EMBL/GenBank/DDBJ whole genome shotgun (WGS) entry which is preliminary data.</text>
</comment>
<dbReference type="Proteomes" id="UP000321901">
    <property type="component" value="Unassembled WGS sequence"/>
</dbReference>
<keyword evidence="2" id="KW-1133">Transmembrane helix</keyword>
<gene>
    <name evidence="3" type="ORF">SLU01_33890</name>
</gene>
<proteinExistence type="predicted"/>
<dbReference type="RefSeq" id="WP_147060528.1">
    <property type="nucleotide sequence ID" value="NZ_BJYL01000058.1"/>
</dbReference>
<accession>A0A511ZC99</accession>
<evidence type="ECO:0000313" key="3">
    <source>
        <dbReference type="EMBL" id="GEN85077.1"/>
    </source>
</evidence>
<feature type="compositionally biased region" description="Basic and acidic residues" evidence="1">
    <location>
        <begin position="1"/>
        <end position="23"/>
    </location>
</feature>
<protein>
    <submittedName>
        <fullName evidence="3">Uncharacterized protein</fullName>
    </submittedName>
</protein>